<organism evidence="2 3">
    <name type="scientific">Mycobacterium kansasii</name>
    <dbReference type="NCBI Taxonomy" id="1768"/>
    <lineage>
        <taxon>Bacteria</taxon>
        <taxon>Bacillati</taxon>
        <taxon>Actinomycetota</taxon>
        <taxon>Actinomycetes</taxon>
        <taxon>Mycobacteriales</taxon>
        <taxon>Mycobacteriaceae</taxon>
        <taxon>Mycobacterium</taxon>
    </lineage>
</organism>
<proteinExistence type="predicted"/>
<feature type="region of interest" description="Disordered" evidence="1">
    <location>
        <begin position="1"/>
        <end position="33"/>
    </location>
</feature>
<evidence type="ECO:0000313" key="3">
    <source>
        <dbReference type="Proteomes" id="UP000188532"/>
    </source>
</evidence>
<feature type="compositionally biased region" description="Basic and acidic residues" evidence="1">
    <location>
        <begin position="1"/>
        <end position="12"/>
    </location>
</feature>
<evidence type="ECO:0000256" key="1">
    <source>
        <dbReference type="SAM" id="MobiDB-lite"/>
    </source>
</evidence>
<dbReference type="Proteomes" id="UP000188532">
    <property type="component" value="Unassembled WGS sequence"/>
</dbReference>
<protein>
    <submittedName>
        <fullName evidence="2">Uncharacterized protein</fullName>
    </submittedName>
</protein>
<dbReference type="EMBL" id="MVBN01000001">
    <property type="protein sequence ID" value="OOK84358.1"/>
    <property type="molecule type" value="Genomic_DNA"/>
</dbReference>
<comment type="caution">
    <text evidence="2">The sequence shown here is derived from an EMBL/GenBank/DDBJ whole genome shotgun (WGS) entry which is preliminary data.</text>
</comment>
<name>A0A1V3XZ69_MYCKA</name>
<evidence type="ECO:0000313" key="2">
    <source>
        <dbReference type="EMBL" id="OOK84358.1"/>
    </source>
</evidence>
<reference evidence="2 3" key="1">
    <citation type="submission" date="2017-02" db="EMBL/GenBank/DDBJ databases">
        <title>Complete genome sequences of Mycobacterium kansasii strains isolated from rhesus macaques.</title>
        <authorList>
            <person name="Panda A."/>
            <person name="Nagaraj S."/>
            <person name="Zhao X."/>
            <person name="Tettelin H."/>
            <person name="Detolla L.J."/>
        </authorList>
    </citation>
    <scope>NUCLEOTIDE SEQUENCE [LARGE SCALE GENOMIC DNA]</scope>
    <source>
        <strain evidence="2 3">11-3469</strain>
    </source>
</reference>
<dbReference type="AlphaFoldDB" id="A0A1V3XZ69"/>
<accession>A0A1V3XZ69</accession>
<sequence>MQFGAHDVEQRVGRGAFDAADGRRGSELTSSSIPSSAINLASFWCANPALRVAIIAHSPMAGMSSRASPRPMAAARPEPIRATAMRPSRTKYTSMAAHRKAISS</sequence>
<gene>
    <name evidence="2" type="ORF">BZL29_1452</name>
</gene>